<dbReference type="PaxDb" id="73239-Q7RA20"/>
<dbReference type="EMBL" id="AABL01002300">
    <property type="protein sequence ID" value="EAA18947.1"/>
    <property type="molecule type" value="Genomic_DNA"/>
</dbReference>
<dbReference type="InParanoid" id="Q7RA20"/>
<dbReference type="Proteomes" id="UP000008553">
    <property type="component" value="Unassembled WGS sequence"/>
</dbReference>
<proteinExistence type="predicted"/>
<reference evidence="1 2" key="1">
    <citation type="journal article" date="2002" name="Nature">
        <title>Genome sequence and comparative analysis of the model rodent malaria parasite Plasmodium yoelii yoelii.</title>
        <authorList>
            <person name="Carlton J.M."/>
            <person name="Angiuoli S.V."/>
            <person name="Suh B.B."/>
            <person name="Kooij T.W."/>
            <person name="Pertea M."/>
            <person name="Silva J.C."/>
            <person name="Ermolaeva M.D."/>
            <person name="Allen J.E."/>
            <person name="Selengut J.D."/>
            <person name="Koo H.L."/>
            <person name="Peterson J.D."/>
            <person name="Pop M."/>
            <person name="Kosack D.S."/>
            <person name="Shumway M.F."/>
            <person name="Bidwell S.L."/>
            <person name="Shallom S.J."/>
            <person name="van Aken S.E."/>
            <person name="Riedmuller S.B."/>
            <person name="Feldblyum T.V."/>
            <person name="Cho J.K."/>
            <person name="Quackenbush J."/>
            <person name="Sedegah M."/>
            <person name="Shoaibi A."/>
            <person name="Cummings L.M."/>
            <person name="Florens L."/>
            <person name="Yates J.R."/>
            <person name="Raine J.D."/>
            <person name="Sinden R.E."/>
            <person name="Harris M.A."/>
            <person name="Cunningham D.A."/>
            <person name="Preiser P.R."/>
            <person name="Bergman L.W."/>
            <person name="Vaidya A.B."/>
            <person name="van Lin L.H."/>
            <person name="Janse C.J."/>
            <person name="Waters A.P."/>
            <person name="Smith H.O."/>
            <person name="White O.R."/>
            <person name="Salzberg S.L."/>
            <person name="Venter J.C."/>
            <person name="Fraser C.M."/>
            <person name="Hoffman S.L."/>
            <person name="Gardner M.J."/>
            <person name="Carucci D.J."/>
        </authorList>
    </citation>
    <scope>NUCLEOTIDE SEQUENCE [LARGE SCALE GENOMIC DNA]</scope>
    <source>
        <strain evidence="1 2">17XNL</strain>
    </source>
</reference>
<accession>Q7RA20</accession>
<gene>
    <name evidence="1" type="ORF">PY06688</name>
</gene>
<comment type="caution">
    <text evidence="1">The sequence shown here is derived from an EMBL/GenBank/DDBJ whole genome shotgun (WGS) entry which is preliminary data.</text>
</comment>
<evidence type="ECO:0000313" key="1">
    <source>
        <dbReference type="EMBL" id="EAA18947.1"/>
    </source>
</evidence>
<dbReference type="STRING" id="73239.Q7RA20"/>
<dbReference type="AlphaFoldDB" id="Q7RA20"/>
<evidence type="ECO:0000313" key="2">
    <source>
        <dbReference type="Proteomes" id="UP000008553"/>
    </source>
</evidence>
<keyword evidence="2" id="KW-1185">Reference proteome</keyword>
<organism evidence="1 2">
    <name type="scientific">Plasmodium yoelii yoelii</name>
    <dbReference type="NCBI Taxonomy" id="73239"/>
    <lineage>
        <taxon>Eukaryota</taxon>
        <taxon>Sar</taxon>
        <taxon>Alveolata</taxon>
        <taxon>Apicomplexa</taxon>
        <taxon>Aconoidasida</taxon>
        <taxon>Haemosporida</taxon>
        <taxon>Plasmodiidae</taxon>
        <taxon>Plasmodium</taxon>
        <taxon>Plasmodium (Vinckeia)</taxon>
    </lineage>
</organism>
<name>Q7RA20_PLAYO</name>
<sequence length="199" mass="23836">MKCPDFYKNKVQLNENTTLSDELVIKLQNISKTFHCNVMNNSILEMSTSANKREYEENYEQNNNSKKGNYIFIDHEKYNIIKSYLEKNIEENYLLKDKLISEELMNVVSLNNFIENFKLDISKIIKDINDSISDHFKNLEELDDIFNSKIINFFSEVKNNEHPFIVLRKLYKYCKITFSTKYKRYDPLLLFDNFLVTMK</sequence>
<protein>
    <submittedName>
        <fullName evidence="1">Uncharacterized protein</fullName>
    </submittedName>
</protein>